<dbReference type="Proteomes" id="UP000178935">
    <property type="component" value="Unassembled WGS sequence"/>
</dbReference>
<comment type="caution">
    <text evidence="1">The sequence shown here is derived from an EMBL/GenBank/DDBJ whole genome shotgun (WGS) entry which is preliminary data.</text>
</comment>
<dbReference type="EMBL" id="MHPU01000042">
    <property type="protein sequence ID" value="OGZ87493.1"/>
    <property type="molecule type" value="Genomic_DNA"/>
</dbReference>
<dbReference type="AlphaFoldDB" id="A0A1G2JKL2"/>
<evidence type="ECO:0000313" key="1">
    <source>
        <dbReference type="EMBL" id="OGZ87493.1"/>
    </source>
</evidence>
<organism evidence="1 2">
    <name type="scientific">Candidatus Staskawiczbacteria bacterium RIFOXYD1_FULL_32_13</name>
    <dbReference type="NCBI Taxonomy" id="1802234"/>
    <lineage>
        <taxon>Bacteria</taxon>
        <taxon>Candidatus Staskawicziibacteriota</taxon>
    </lineage>
</organism>
<evidence type="ECO:0000313" key="2">
    <source>
        <dbReference type="Proteomes" id="UP000178935"/>
    </source>
</evidence>
<reference evidence="1 2" key="1">
    <citation type="journal article" date="2016" name="Nat. Commun.">
        <title>Thousands of microbial genomes shed light on interconnected biogeochemical processes in an aquifer system.</title>
        <authorList>
            <person name="Anantharaman K."/>
            <person name="Brown C.T."/>
            <person name="Hug L.A."/>
            <person name="Sharon I."/>
            <person name="Castelle C.J."/>
            <person name="Probst A.J."/>
            <person name="Thomas B.C."/>
            <person name="Singh A."/>
            <person name="Wilkins M.J."/>
            <person name="Karaoz U."/>
            <person name="Brodie E.L."/>
            <person name="Williams K.H."/>
            <person name="Hubbard S.S."/>
            <person name="Banfield J.F."/>
        </authorList>
    </citation>
    <scope>NUCLEOTIDE SEQUENCE [LARGE SCALE GENOMIC DNA]</scope>
</reference>
<gene>
    <name evidence="1" type="ORF">A2561_00680</name>
</gene>
<name>A0A1G2JKL2_9BACT</name>
<accession>A0A1G2JKL2</accession>
<protein>
    <submittedName>
        <fullName evidence="1">Uncharacterized protein</fullName>
    </submittedName>
</protein>
<proteinExistence type="predicted"/>
<sequence length="231" mass="27026">MVRGHTDFNKKGLAIILRRRGKSYRDIEKSLGVRKSTLSGWLKNVKLSDRQIEKLHKKWLGALVSARAKAVLWHNQQSEGRRKAIKKDVEDFFSDIKIDQKMGELILAMFYLAEGGKTENSFMIANSNPKILKGILTLYRNLYKLDESKFSCSLHLRNDQKEKDLKRFWSEILEIPEAKFTKTQFDKRTIKKTYDHYKGVCVVNYFDMALQRRIMYIGDKLLEVIEKNMGA</sequence>